<organism evidence="1 2">
    <name type="scientific">Paracoccus aurantius</name>
    <dbReference type="NCBI Taxonomy" id="3073814"/>
    <lineage>
        <taxon>Bacteria</taxon>
        <taxon>Pseudomonadati</taxon>
        <taxon>Pseudomonadota</taxon>
        <taxon>Alphaproteobacteria</taxon>
        <taxon>Rhodobacterales</taxon>
        <taxon>Paracoccaceae</taxon>
        <taxon>Paracoccus</taxon>
    </lineage>
</organism>
<evidence type="ECO:0000313" key="2">
    <source>
        <dbReference type="Proteomes" id="UP001269144"/>
    </source>
</evidence>
<name>A0ABU2HVA7_9RHOB</name>
<dbReference type="EMBL" id="JAVQLW010000001">
    <property type="protein sequence ID" value="MDS9468214.1"/>
    <property type="molecule type" value="Genomic_DNA"/>
</dbReference>
<protein>
    <submittedName>
        <fullName evidence="1">Uncharacterized protein</fullName>
    </submittedName>
</protein>
<reference evidence="2" key="1">
    <citation type="submission" date="2023-07" db="EMBL/GenBank/DDBJ databases">
        <title>Paracoccus sp. MBLB3053 whole genome sequence.</title>
        <authorList>
            <person name="Hwang C.Y."/>
            <person name="Cho E.-S."/>
            <person name="Seo M.-J."/>
        </authorList>
    </citation>
    <scope>NUCLEOTIDE SEQUENCE [LARGE SCALE GENOMIC DNA]</scope>
    <source>
        <strain evidence="2">MBLB3053</strain>
    </source>
</reference>
<gene>
    <name evidence="1" type="ORF">RGQ15_11615</name>
</gene>
<sequence length="210" mass="22143">MTVSFPYTLSYFADQLELTSVRPELLRFDEQSGSGDGRIWAAQLARPLWQVSGALRPRSAAKAREINAKAAALDGSNKTFVWANPVYAPAAGATTLPGVTVSAIASERGRISLTGLPSGRVVTAGDYLSIGYSGRYYFGAFAETLTANGSGNIANIEIRPYLPLGISAGAVVELGQPKMFAFIPPGGFTPFEETPDGNAVGASIRLLQKP</sequence>
<comment type="caution">
    <text evidence="1">The sequence shown here is derived from an EMBL/GenBank/DDBJ whole genome shotgun (WGS) entry which is preliminary data.</text>
</comment>
<dbReference type="RefSeq" id="WP_311160387.1">
    <property type="nucleotide sequence ID" value="NZ_JAVQLW010000001.1"/>
</dbReference>
<proteinExistence type="predicted"/>
<dbReference type="Proteomes" id="UP001269144">
    <property type="component" value="Unassembled WGS sequence"/>
</dbReference>
<evidence type="ECO:0000313" key="1">
    <source>
        <dbReference type="EMBL" id="MDS9468214.1"/>
    </source>
</evidence>
<keyword evidence="2" id="KW-1185">Reference proteome</keyword>
<accession>A0ABU2HVA7</accession>